<reference evidence="2 3" key="1">
    <citation type="journal article" date="2016" name="Nat. Commun.">
        <title>Thousands of microbial genomes shed light on interconnected biogeochemical processes in an aquifer system.</title>
        <authorList>
            <person name="Anantharaman K."/>
            <person name="Brown C.T."/>
            <person name="Hug L.A."/>
            <person name="Sharon I."/>
            <person name="Castelle C.J."/>
            <person name="Probst A.J."/>
            <person name="Thomas B.C."/>
            <person name="Singh A."/>
            <person name="Wilkins M.J."/>
            <person name="Karaoz U."/>
            <person name="Brodie E.L."/>
            <person name="Williams K.H."/>
            <person name="Hubbard S.S."/>
            <person name="Banfield J.F."/>
        </authorList>
    </citation>
    <scope>NUCLEOTIDE SEQUENCE [LARGE SCALE GENOMIC DNA]</scope>
</reference>
<organism evidence="2 3">
    <name type="scientific">Candidatus Yanofskybacteria bacterium RIFCSPHIGHO2_02_FULL_41_11</name>
    <dbReference type="NCBI Taxonomy" id="1802675"/>
    <lineage>
        <taxon>Bacteria</taxon>
        <taxon>Candidatus Yanofskyibacteriota</taxon>
    </lineage>
</organism>
<feature type="transmembrane region" description="Helical" evidence="1">
    <location>
        <begin position="35"/>
        <end position="55"/>
    </location>
</feature>
<name>A0A1F8F8P8_9BACT</name>
<keyword evidence="1" id="KW-0472">Membrane</keyword>
<dbReference type="AlphaFoldDB" id="A0A1F8F8P8"/>
<keyword evidence="1" id="KW-0812">Transmembrane</keyword>
<gene>
    <name evidence="2" type="ORF">A3J46_02250</name>
</gene>
<proteinExistence type="predicted"/>
<dbReference type="EMBL" id="MGJP01000032">
    <property type="protein sequence ID" value="OGN09561.1"/>
    <property type="molecule type" value="Genomic_DNA"/>
</dbReference>
<comment type="caution">
    <text evidence="2">The sequence shown here is derived from an EMBL/GenBank/DDBJ whole genome shotgun (WGS) entry which is preliminary data.</text>
</comment>
<sequence length="65" mass="7829">MHIPLFEFFKFLFIYFSQFKNSFKRPLATTLYDLVLLWLLSLFQLFSVILCGCLFEKQNKNRNVG</sequence>
<protein>
    <submittedName>
        <fullName evidence="2">Uncharacterized protein</fullName>
    </submittedName>
</protein>
<dbReference type="Proteomes" id="UP000177167">
    <property type="component" value="Unassembled WGS sequence"/>
</dbReference>
<evidence type="ECO:0000313" key="3">
    <source>
        <dbReference type="Proteomes" id="UP000177167"/>
    </source>
</evidence>
<evidence type="ECO:0000313" key="2">
    <source>
        <dbReference type="EMBL" id="OGN09561.1"/>
    </source>
</evidence>
<keyword evidence="1" id="KW-1133">Transmembrane helix</keyword>
<evidence type="ECO:0000256" key="1">
    <source>
        <dbReference type="SAM" id="Phobius"/>
    </source>
</evidence>
<accession>A0A1F8F8P8</accession>